<dbReference type="Pfam" id="PF00919">
    <property type="entry name" value="UPF0004"/>
    <property type="match status" value="1"/>
</dbReference>
<evidence type="ECO:0000313" key="4">
    <source>
        <dbReference type="Proteomes" id="UP000784294"/>
    </source>
</evidence>
<feature type="domain" description="MTTase N-terminal" evidence="2">
    <location>
        <begin position="1"/>
        <end position="126"/>
    </location>
</feature>
<proteinExistence type="predicted"/>
<dbReference type="PROSITE" id="PS51449">
    <property type="entry name" value="MTTASE_N"/>
    <property type="match status" value="1"/>
</dbReference>
<comment type="caution">
    <text evidence="3">The sequence shown here is derived from an EMBL/GenBank/DDBJ whole genome shotgun (WGS) entry which is preliminary data.</text>
</comment>
<dbReference type="Gene3D" id="3.40.50.12160">
    <property type="entry name" value="Methylthiotransferase, N-terminal domain"/>
    <property type="match status" value="1"/>
</dbReference>
<protein>
    <recommendedName>
        <fullName evidence="2">MTTase N-terminal domain-containing protein</fullName>
    </recommendedName>
</protein>
<evidence type="ECO:0000259" key="2">
    <source>
        <dbReference type="PROSITE" id="PS51449"/>
    </source>
</evidence>
<organism evidence="3 4">
    <name type="scientific">Protopolystoma xenopodis</name>
    <dbReference type="NCBI Taxonomy" id="117903"/>
    <lineage>
        <taxon>Eukaryota</taxon>
        <taxon>Metazoa</taxon>
        <taxon>Spiralia</taxon>
        <taxon>Lophotrochozoa</taxon>
        <taxon>Platyhelminthes</taxon>
        <taxon>Monogenea</taxon>
        <taxon>Polyopisthocotylea</taxon>
        <taxon>Polystomatidea</taxon>
        <taxon>Polystomatidae</taxon>
        <taxon>Protopolystoma</taxon>
    </lineage>
</organism>
<dbReference type="GO" id="GO:0005783">
    <property type="term" value="C:endoplasmic reticulum"/>
    <property type="evidence" value="ECO:0007669"/>
    <property type="project" value="TreeGrafter"/>
</dbReference>
<dbReference type="Proteomes" id="UP000784294">
    <property type="component" value="Unassembled WGS sequence"/>
</dbReference>
<dbReference type="AlphaFoldDB" id="A0A3S5B021"/>
<dbReference type="PANTHER" id="PTHR11918:SF45">
    <property type="entry name" value="THREONYLCARBAMOYLADENOSINE TRNA METHYLTHIOTRANSFERASE"/>
    <property type="match status" value="1"/>
</dbReference>
<accession>A0A3S5B021</accession>
<evidence type="ECO:0000256" key="1">
    <source>
        <dbReference type="ARBA" id="ARBA00022679"/>
    </source>
</evidence>
<keyword evidence="4" id="KW-1185">Reference proteome</keyword>
<dbReference type="EMBL" id="CAAALY010252667">
    <property type="protein sequence ID" value="VEL36592.1"/>
    <property type="molecule type" value="Genomic_DNA"/>
</dbReference>
<name>A0A3S5B021_9PLAT</name>
<gene>
    <name evidence="3" type="ORF">PXEA_LOCUS30032</name>
</gene>
<dbReference type="GO" id="GO:0051539">
    <property type="term" value="F:4 iron, 4 sulfur cluster binding"/>
    <property type="evidence" value="ECO:0007669"/>
    <property type="project" value="UniProtKB-KW"/>
</dbReference>
<reference evidence="3" key="1">
    <citation type="submission" date="2018-11" db="EMBL/GenBank/DDBJ databases">
        <authorList>
            <consortium name="Pathogen Informatics"/>
        </authorList>
    </citation>
    <scope>NUCLEOTIDE SEQUENCE</scope>
</reference>
<dbReference type="PANTHER" id="PTHR11918">
    <property type="entry name" value="RADICAL SAM PROTEINS"/>
    <property type="match status" value="1"/>
</dbReference>
<dbReference type="GO" id="GO:0035598">
    <property type="term" value="F:tRNA (N(6)-L-threonylcarbamoyladenosine(37)-C(2))-methylthiotransferase activity"/>
    <property type="evidence" value="ECO:0007669"/>
    <property type="project" value="TreeGrafter"/>
</dbReference>
<dbReference type="OrthoDB" id="1730074at2759"/>
<keyword evidence="1" id="KW-0808">Transferase</keyword>
<dbReference type="InterPro" id="IPR038135">
    <property type="entry name" value="Methylthiotransferase_N_sf"/>
</dbReference>
<sequence length="126" mass="13663">MAGLLAAYGYRTYLGGSQQTPLSPTCHTKEEENCSSVDSCDSLCHCKEVSNLSNSDVQAKSGADLWLLNSCTVKGPAEDHFRNAIITAKKLKKRVVVAGCVPQGKPDSEYLKVLTVYLPNFINPLI</sequence>
<evidence type="ECO:0000313" key="3">
    <source>
        <dbReference type="EMBL" id="VEL36592.1"/>
    </source>
</evidence>
<dbReference type="InterPro" id="IPR013848">
    <property type="entry name" value="Methylthiotransferase_N"/>
</dbReference>
<dbReference type="GO" id="GO:0046872">
    <property type="term" value="F:metal ion binding"/>
    <property type="evidence" value="ECO:0007669"/>
    <property type="project" value="UniProtKB-KW"/>
</dbReference>